<dbReference type="InterPro" id="IPR001279">
    <property type="entry name" value="Metallo-B-lactamas"/>
</dbReference>
<evidence type="ECO:0000313" key="2">
    <source>
        <dbReference type="EMBL" id="GAX91909.1"/>
    </source>
</evidence>
<comment type="caution">
    <text evidence="2">The sequence shown here is derived from an EMBL/GenBank/DDBJ whole genome shotgun (WGS) entry which is preliminary data.</text>
</comment>
<dbReference type="AlphaFoldDB" id="A0A292YSK4"/>
<dbReference type="Pfam" id="PF00753">
    <property type="entry name" value="Lactamase_B"/>
    <property type="match status" value="1"/>
</dbReference>
<protein>
    <submittedName>
        <fullName evidence="2">MBL fold metallo-hydrolase</fullName>
    </submittedName>
</protein>
<dbReference type="GO" id="GO:0016787">
    <property type="term" value="F:hydrolase activity"/>
    <property type="evidence" value="ECO:0007669"/>
    <property type="project" value="UniProtKB-KW"/>
</dbReference>
<sequence>MLEVFKHGEVTAVKGTVHLGGSSLDVFVYLVDGMLVDAGPQRLEKELADYYQTIDCDLAAFTHYHEDHTGMAFWLRKNKQIPLYIHPSSIETCARTGDYPLYRQMFWGTRKGFTALPVGDSIHSRRYSWQVIPTPGHSSDHLAYLNRETGVLFTGDLFIMPKTKITLQEESTPQVMDSIRTLLKHDFAEMFCSHAGYIPDGKKALAMKLDYLENMAGEIMRLHGEGLSVEEINDKLFPQKYPIVMLSDGEWGSIHIVRSVIESARL</sequence>
<proteinExistence type="predicted"/>
<dbReference type="SMART" id="SM00849">
    <property type="entry name" value="Lactamase_B"/>
    <property type="match status" value="1"/>
</dbReference>
<reference evidence="3" key="1">
    <citation type="submission" date="2017-07" db="EMBL/GenBank/DDBJ databases">
        <title>Draft genome sequence of Effusibacillus lacus strain skLN1.</title>
        <authorList>
            <person name="Watanabe M."/>
            <person name="Kojima H."/>
            <person name="Fukui M."/>
        </authorList>
    </citation>
    <scope>NUCLEOTIDE SEQUENCE [LARGE SCALE GENOMIC DNA]</scope>
    <source>
        <strain evidence="3">skLN1</strain>
    </source>
</reference>
<dbReference type="InterPro" id="IPR036866">
    <property type="entry name" value="RibonucZ/Hydroxyglut_hydro"/>
</dbReference>
<dbReference type="Gene3D" id="3.60.15.10">
    <property type="entry name" value="Ribonuclease Z/Hydroxyacylglutathione hydrolase-like"/>
    <property type="match status" value="1"/>
</dbReference>
<organism evidence="2 3">
    <name type="scientific">Effusibacillus lacus</name>
    <dbReference type="NCBI Taxonomy" id="1348429"/>
    <lineage>
        <taxon>Bacteria</taxon>
        <taxon>Bacillati</taxon>
        <taxon>Bacillota</taxon>
        <taxon>Bacilli</taxon>
        <taxon>Bacillales</taxon>
        <taxon>Alicyclobacillaceae</taxon>
        <taxon>Effusibacillus</taxon>
    </lineage>
</organism>
<accession>A0A292YSK4</accession>
<dbReference type="RefSeq" id="WP_096184132.1">
    <property type="nucleotide sequence ID" value="NZ_BDUF01000109.1"/>
</dbReference>
<evidence type="ECO:0000259" key="1">
    <source>
        <dbReference type="SMART" id="SM00849"/>
    </source>
</evidence>
<evidence type="ECO:0000313" key="3">
    <source>
        <dbReference type="Proteomes" id="UP000217785"/>
    </source>
</evidence>
<keyword evidence="2" id="KW-0378">Hydrolase</keyword>
<dbReference type="SUPFAM" id="SSF56281">
    <property type="entry name" value="Metallo-hydrolase/oxidoreductase"/>
    <property type="match status" value="1"/>
</dbReference>
<dbReference type="Proteomes" id="UP000217785">
    <property type="component" value="Unassembled WGS sequence"/>
</dbReference>
<name>A0A292YSK4_9BACL</name>
<feature type="domain" description="Metallo-beta-lactamase" evidence="1">
    <location>
        <begin position="25"/>
        <end position="194"/>
    </location>
</feature>
<dbReference type="EMBL" id="BDUF01000109">
    <property type="protein sequence ID" value="GAX91909.1"/>
    <property type="molecule type" value="Genomic_DNA"/>
</dbReference>
<dbReference type="PANTHER" id="PTHR23131">
    <property type="entry name" value="ENDORIBONUCLEASE LACTB2"/>
    <property type="match status" value="1"/>
</dbReference>
<gene>
    <name evidence="2" type="ORF">EFBL_3600</name>
</gene>
<dbReference type="InterPro" id="IPR050662">
    <property type="entry name" value="Sec-metab_biosynth-thioest"/>
</dbReference>
<dbReference type="OrthoDB" id="235784at2"/>
<keyword evidence="3" id="KW-1185">Reference proteome</keyword>